<comment type="caution">
    <text evidence="10">The sequence shown here is derived from an EMBL/GenBank/DDBJ whole genome shotgun (WGS) entry which is preliminary data.</text>
</comment>
<reference evidence="10 11" key="1">
    <citation type="submission" date="2015-07" db="EMBL/GenBank/DDBJ databases">
        <title>Whole genome sequence of Thermanaerothrix daxensis DSM 23592.</title>
        <authorList>
            <person name="Hemp J."/>
            <person name="Ward L.M."/>
            <person name="Pace L.A."/>
            <person name="Fischer W.W."/>
        </authorList>
    </citation>
    <scope>NUCLEOTIDE SEQUENCE [LARGE SCALE GENOMIC DNA]</scope>
    <source>
        <strain evidence="10 11">GNS-1</strain>
    </source>
</reference>
<keyword evidence="11" id="KW-1185">Reference proteome</keyword>
<evidence type="ECO:0000256" key="1">
    <source>
        <dbReference type="ARBA" id="ARBA00004651"/>
    </source>
</evidence>
<keyword evidence="3" id="KW-0328">Glycosyltransferase</keyword>
<dbReference type="GO" id="GO:0016763">
    <property type="term" value="F:pentosyltransferase activity"/>
    <property type="evidence" value="ECO:0007669"/>
    <property type="project" value="TreeGrafter"/>
</dbReference>
<dbReference type="STRING" id="869279.SE15_13745"/>
<feature type="transmembrane region" description="Helical" evidence="8">
    <location>
        <begin position="15"/>
        <end position="31"/>
    </location>
</feature>
<dbReference type="GO" id="GO:0009103">
    <property type="term" value="P:lipopolysaccharide biosynthetic process"/>
    <property type="evidence" value="ECO:0007669"/>
    <property type="project" value="UniProtKB-ARBA"/>
</dbReference>
<feature type="transmembrane region" description="Helical" evidence="8">
    <location>
        <begin position="263"/>
        <end position="282"/>
    </location>
</feature>
<evidence type="ECO:0000256" key="4">
    <source>
        <dbReference type="ARBA" id="ARBA00022679"/>
    </source>
</evidence>
<evidence type="ECO:0000256" key="2">
    <source>
        <dbReference type="ARBA" id="ARBA00022475"/>
    </source>
</evidence>
<feature type="transmembrane region" description="Helical" evidence="8">
    <location>
        <begin position="115"/>
        <end position="132"/>
    </location>
</feature>
<evidence type="ECO:0000256" key="6">
    <source>
        <dbReference type="ARBA" id="ARBA00022989"/>
    </source>
</evidence>
<evidence type="ECO:0000313" key="10">
    <source>
        <dbReference type="EMBL" id="KPL82144.1"/>
    </source>
</evidence>
<keyword evidence="6 8" id="KW-1133">Transmembrane helix</keyword>
<keyword evidence="2" id="KW-1003">Cell membrane</keyword>
<evidence type="ECO:0000313" key="11">
    <source>
        <dbReference type="Proteomes" id="UP000050544"/>
    </source>
</evidence>
<dbReference type="Proteomes" id="UP000050544">
    <property type="component" value="Unassembled WGS sequence"/>
</dbReference>
<keyword evidence="4" id="KW-0808">Transferase</keyword>
<dbReference type="GO" id="GO:0005886">
    <property type="term" value="C:plasma membrane"/>
    <property type="evidence" value="ECO:0007669"/>
    <property type="project" value="UniProtKB-SubCell"/>
</dbReference>
<dbReference type="PANTHER" id="PTHR33908">
    <property type="entry name" value="MANNOSYLTRANSFERASE YKCB-RELATED"/>
    <property type="match status" value="1"/>
</dbReference>
<feature type="transmembrane region" description="Helical" evidence="8">
    <location>
        <begin position="138"/>
        <end position="157"/>
    </location>
</feature>
<dbReference type="PANTHER" id="PTHR33908:SF11">
    <property type="entry name" value="MEMBRANE PROTEIN"/>
    <property type="match status" value="1"/>
</dbReference>
<evidence type="ECO:0000256" key="5">
    <source>
        <dbReference type="ARBA" id="ARBA00022692"/>
    </source>
</evidence>
<keyword evidence="5 8" id="KW-0812">Transmembrane</keyword>
<evidence type="ECO:0000256" key="3">
    <source>
        <dbReference type="ARBA" id="ARBA00022676"/>
    </source>
</evidence>
<gene>
    <name evidence="10" type="ORF">SE15_13745</name>
</gene>
<evidence type="ECO:0000256" key="8">
    <source>
        <dbReference type="SAM" id="Phobius"/>
    </source>
</evidence>
<organism evidence="10 11">
    <name type="scientific">Thermanaerothrix daxensis</name>
    <dbReference type="NCBI Taxonomy" id="869279"/>
    <lineage>
        <taxon>Bacteria</taxon>
        <taxon>Bacillati</taxon>
        <taxon>Chloroflexota</taxon>
        <taxon>Anaerolineae</taxon>
        <taxon>Anaerolineales</taxon>
        <taxon>Anaerolineaceae</taxon>
        <taxon>Thermanaerothrix</taxon>
    </lineage>
</organism>
<feature type="domain" description="Glycosyltransferase RgtA/B/C/D-like" evidence="9">
    <location>
        <begin position="72"/>
        <end position="225"/>
    </location>
</feature>
<name>A0A0P6XFV0_9CHLR</name>
<feature type="transmembrane region" description="Helical" evidence="8">
    <location>
        <begin position="321"/>
        <end position="341"/>
    </location>
</feature>
<evidence type="ECO:0000256" key="7">
    <source>
        <dbReference type="ARBA" id="ARBA00023136"/>
    </source>
</evidence>
<feature type="transmembrane region" description="Helical" evidence="8">
    <location>
        <begin position="206"/>
        <end position="230"/>
    </location>
</feature>
<dbReference type="OrthoDB" id="7672306at2"/>
<sequence length="472" mass="53586">MHGEARADTPTDSSPLGWIAALVVGLGLRLYHLTSQTFWVDEIGVWLAARQPTLEGALSVARGHIMAMPLHYLQTWVAFHLGLNGEWLRLPDALWSTASLYLAYRVAGHLVNRRVATLTVWLLALSPTLVQYAQELRFYSGMVFFHLALVAAGLNALRRGRRRDWLSMILVGAVGSLFHVYVILGLAFVYAAALLNPQWRNDQQRWRGLLASSIGLLTIFALIVWCFGAVPGYTVPLFAYQTLLQFVLGGLGAWPLYPLQGAGWIFYGQWLALGLLGIGLALYRRAWRVIVWVLLVAGIASGVVLMNAYRHYFLHSRQILFLTFWFALLAGMGLAAVLEWIERRWLHLPAPGNRLVFVLAVVGLGICALPALAPYYASHKTEVVDTRAALLAHWRPGETICVLPDFDIAVYRYYWWQMPVQDLRACEEEQVRRDPGVRFVLTPPSYDFREQYEVIYRPPWNVIYPKVLWMRR</sequence>
<feature type="transmembrane region" description="Helical" evidence="8">
    <location>
        <begin position="237"/>
        <end position="257"/>
    </location>
</feature>
<comment type="subcellular location">
    <subcellularLocation>
        <location evidence="1">Cell membrane</location>
        <topology evidence="1">Multi-pass membrane protein</topology>
    </subcellularLocation>
</comment>
<accession>A0A0P6XFV0</accession>
<dbReference type="InterPro" id="IPR050297">
    <property type="entry name" value="LipidA_mod_glycosyltrf_83"/>
</dbReference>
<evidence type="ECO:0000259" key="9">
    <source>
        <dbReference type="Pfam" id="PF13231"/>
    </source>
</evidence>
<protein>
    <recommendedName>
        <fullName evidence="9">Glycosyltransferase RgtA/B/C/D-like domain-containing protein</fullName>
    </recommendedName>
</protein>
<feature type="transmembrane region" description="Helical" evidence="8">
    <location>
        <begin position="169"/>
        <end position="194"/>
    </location>
</feature>
<dbReference type="Pfam" id="PF13231">
    <property type="entry name" value="PMT_2"/>
    <property type="match status" value="1"/>
</dbReference>
<dbReference type="EMBL" id="LGKO01000006">
    <property type="protein sequence ID" value="KPL82144.1"/>
    <property type="molecule type" value="Genomic_DNA"/>
</dbReference>
<dbReference type="RefSeq" id="WP_054522683.1">
    <property type="nucleotide sequence ID" value="NZ_LGKO01000006.1"/>
</dbReference>
<feature type="transmembrane region" description="Helical" evidence="8">
    <location>
        <begin position="289"/>
        <end position="309"/>
    </location>
</feature>
<proteinExistence type="predicted"/>
<dbReference type="AlphaFoldDB" id="A0A0P6XFV0"/>
<keyword evidence="7 8" id="KW-0472">Membrane</keyword>
<feature type="transmembrane region" description="Helical" evidence="8">
    <location>
        <begin position="353"/>
        <end position="377"/>
    </location>
</feature>
<dbReference type="InterPro" id="IPR038731">
    <property type="entry name" value="RgtA/B/C-like"/>
</dbReference>